<dbReference type="EMBL" id="KN824366">
    <property type="protein sequence ID" value="KIM22026.1"/>
    <property type="molecule type" value="Genomic_DNA"/>
</dbReference>
<accession>A0A0C3ARY6</accession>
<evidence type="ECO:0000256" key="4">
    <source>
        <dbReference type="ARBA" id="ARBA00022989"/>
    </source>
</evidence>
<evidence type="ECO:0000256" key="3">
    <source>
        <dbReference type="ARBA" id="ARBA00022729"/>
    </source>
</evidence>
<evidence type="ECO:0000256" key="6">
    <source>
        <dbReference type="ARBA" id="ARBA00023180"/>
    </source>
</evidence>
<evidence type="ECO:0000256" key="2">
    <source>
        <dbReference type="ARBA" id="ARBA00022692"/>
    </source>
</evidence>
<keyword evidence="5" id="KW-0472">Membrane</keyword>
<reference evidence="10" key="2">
    <citation type="submission" date="2015-01" db="EMBL/GenBank/DDBJ databases">
        <title>Evolutionary Origins and Diversification of the Mycorrhizal Mutualists.</title>
        <authorList>
            <consortium name="DOE Joint Genome Institute"/>
            <consortium name="Mycorrhizal Genomics Consortium"/>
            <person name="Kohler A."/>
            <person name="Kuo A."/>
            <person name="Nagy L.G."/>
            <person name="Floudas D."/>
            <person name="Copeland A."/>
            <person name="Barry K.W."/>
            <person name="Cichocki N."/>
            <person name="Veneault-Fourrey C."/>
            <person name="LaButti K."/>
            <person name="Lindquist E.A."/>
            <person name="Lipzen A."/>
            <person name="Lundell T."/>
            <person name="Morin E."/>
            <person name="Murat C."/>
            <person name="Riley R."/>
            <person name="Ohm R."/>
            <person name="Sun H."/>
            <person name="Tunlid A."/>
            <person name="Henrissat B."/>
            <person name="Grigoriev I.V."/>
            <person name="Hibbett D.S."/>
            <person name="Martin F."/>
        </authorList>
    </citation>
    <scope>NUCLEOTIDE SEQUENCE [LARGE SCALE GENOMIC DNA]</scope>
    <source>
        <strain evidence="10">MAFF 305830</strain>
    </source>
</reference>
<dbReference type="AlphaFoldDB" id="A0A0C3ARY6"/>
<gene>
    <name evidence="9" type="ORF">M408DRAFT_298217</name>
</gene>
<evidence type="ECO:0000259" key="8">
    <source>
        <dbReference type="PROSITE" id="PS51212"/>
    </source>
</evidence>
<dbReference type="PANTHER" id="PTHR24269:SF16">
    <property type="entry name" value="PROTEIN SLG1"/>
    <property type="match status" value="1"/>
</dbReference>
<feature type="region of interest" description="Disordered" evidence="7">
    <location>
        <begin position="252"/>
        <end position="280"/>
    </location>
</feature>
<proteinExistence type="predicted"/>
<dbReference type="InterPro" id="IPR051836">
    <property type="entry name" value="Kremen_rcpt"/>
</dbReference>
<dbReference type="PANTHER" id="PTHR24269">
    <property type="entry name" value="KREMEN PROTEIN"/>
    <property type="match status" value="1"/>
</dbReference>
<evidence type="ECO:0000256" key="1">
    <source>
        <dbReference type="ARBA" id="ARBA00004167"/>
    </source>
</evidence>
<keyword evidence="6" id="KW-0325">Glycoprotein</keyword>
<name>A0A0C3ARY6_SERVB</name>
<keyword evidence="2" id="KW-0812">Transmembrane</keyword>
<evidence type="ECO:0000313" key="10">
    <source>
        <dbReference type="Proteomes" id="UP000054097"/>
    </source>
</evidence>
<protein>
    <recommendedName>
        <fullName evidence="8">WSC domain-containing protein</fullName>
    </recommendedName>
</protein>
<dbReference type="OrthoDB" id="5985073at2759"/>
<feature type="compositionally biased region" description="Polar residues" evidence="7">
    <location>
        <begin position="259"/>
        <end position="280"/>
    </location>
</feature>
<reference evidence="9 10" key="1">
    <citation type="submission" date="2014-04" db="EMBL/GenBank/DDBJ databases">
        <authorList>
            <consortium name="DOE Joint Genome Institute"/>
            <person name="Kuo A."/>
            <person name="Zuccaro A."/>
            <person name="Kohler A."/>
            <person name="Nagy L.G."/>
            <person name="Floudas D."/>
            <person name="Copeland A."/>
            <person name="Barry K.W."/>
            <person name="Cichocki N."/>
            <person name="Veneault-Fourrey C."/>
            <person name="LaButti K."/>
            <person name="Lindquist E.A."/>
            <person name="Lipzen A."/>
            <person name="Lundell T."/>
            <person name="Morin E."/>
            <person name="Murat C."/>
            <person name="Sun H."/>
            <person name="Tunlid A."/>
            <person name="Henrissat B."/>
            <person name="Grigoriev I.V."/>
            <person name="Hibbett D.S."/>
            <person name="Martin F."/>
            <person name="Nordberg H.P."/>
            <person name="Cantor M.N."/>
            <person name="Hua S.X."/>
        </authorList>
    </citation>
    <scope>NUCLEOTIDE SEQUENCE [LARGE SCALE GENOMIC DNA]</scope>
    <source>
        <strain evidence="9 10">MAFF 305830</strain>
    </source>
</reference>
<dbReference type="InterPro" id="IPR002889">
    <property type="entry name" value="WSC_carb-bd"/>
</dbReference>
<dbReference type="Pfam" id="PF01822">
    <property type="entry name" value="WSC"/>
    <property type="match status" value="2"/>
</dbReference>
<keyword evidence="10" id="KW-1185">Reference proteome</keyword>
<dbReference type="GO" id="GO:0005886">
    <property type="term" value="C:plasma membrane"/>
    <property type="evidence" value="ECO:0007669"/>
    <property type="project" value="TreeGrafter"/>
</dbReference>
<evidence type="ECO:0000256" key="5">
    <source>
        <dbReference type="ARBA" id="ARBA00023136"/>
    </source>
</evidence>
<organism evidence="9 10">
    <name type="scientific">Serendipita vermifera MAFF 305830</name>
    <dbReference type="NCBI Taxonomy" id="933852"/>
    <lineage>
        <taxon>Eukaryota</taxon>
        <taxon>Fungi</taxon>
        <taxon>Dikarya</taxon>
        <taxon>Basidiomycota</taxon>
        <taxon>Agaricomycotina</taxon>
        <taxon>Agaricomycetes</taxon>
        <taxon>Sebacinales</taxon>
        <taxon>Serendipitaceae</taxon>
        <taxon>Serendipita</taxon>
    </lineage>
</organism>
<keyword evidence="4" id="KW-1133">Transmembrane helix</keyword>
<sequence length="362" mass="38630">MTVEKCTAKCLSLGYSLSGLEYANECYCSNAIGASGSPATDGCTMPCEGAAGTEICGGSDRLTVYEYGGSDLGAAPTVLDSYNDWSPQGCYVDSVLARVLTPMPDAVAPMKVETCVDACLAAGFTVAGVEYASECYCGNAIPPVAATDGCIMKCDGDAAHLCGGPDRLNVYQKQATPPADPDYRIRVVRTSDGTQLGYLAQQLSAFKMYTYNADVSAAATFKVQVPTTPGGRFDIVQNNPVYPDYPYFGASGPEGPDYQNASPVKQSSTPQTLGSPYTQGTPVVATTRTLSTAWTKDSTTQKLNQFWIPSDGTAVTTYPFWTGLYFLNLHNIGDFGVIYNQVDYYLEEVAPTQAIEVLRKEE</sequence>
<evidence type="ECO:0000256" key="7">
    <source>
        <dbReference type="SAM" id="MobiDB-lite"/>
    </source>
</evidence>
<keyword evidence="3" id="KW-0732">Signal</keyword>
<feature type="domain" description="WSC" evidence="8">
    <location>
        <begin position="84"/>
        <end position="174"/>
    </location>
</feature>
<dbReference type="PROSITE" id="PS51212">
    <property type="entry name" value="WSC"/>
    <property type="match status" value="2"/>
</dbReference>
<comment type="subcellular location">
    <subcellularLocation>
        <location evidence="1">Membrane</location>
        <topology evidence="1">Single-pass membrane protein</topology>
    </subcellularLocation>
</comment>
<dbReference type="Proteomes" id="UP000054097">
    <property type="component" value="Unassembled WGS sequence"/>
</dbReference>
<feature type="domain" description="WSC" evidence="8">
    <location>
        <begin position="1"/>
        <end position="68"/>
    </location>
</feature>
<dbReference type="HOGENOM" id="CLU_765403_0_0_1"/>
<evidence type="ECO:0000313" key="9">
    <source>
        <dbReference type="EMBL" id="KIM22026.1"/>
    </source>
</evidence>
<dbReference type="STRING" id="933852.A0A0C3ARY6"/>
<dbReference type="SMART" id="SM00321">
    <property type="entry name" value="WSC"/>
    <property type="match status" value="2"/>
</dbReference>